<feature type="transmembrane region" description="Helical" evidence="1">
    <location>
        <begin position="223"/>
        <end position="246"/>
    </location>
</feature>
<feature type="transmembrane region" description="Helical" evidence="1">
    <location>
        <begin position="172"/>
        <end position="191"/>
    </location>
</feature>
<accession>A0A7X5ZJC3</accession>
<evidence type="ECO:0000313" key="3">
    <source>
        <dbReference type="Proteomes" id="UP000490980"/>
    </source>
</evidence>
<feature type="transmembrane region" description="Helical" evidence="1">
    <location>
        <begin position="252"/>
        <end position="273"/>
    </location>
</feature>
<reference evidence="2 3" key="1">
    <citation type="submission" date="2020-03" db="EMBL/GenBank/DDBJ databases">
        <authorList>
            <person name="Lai Q."/>
        </authorList>
    </citation>
    <scope>NUCLEOTIDE SEQUENCE [LARGE SCALE GENOMIC DNA]</scope>
    <source>
        <strain evidence="2 3">CCUG 25036</strain>
    </source>
</reference>
<dbReference type="AlphaFoldDB" id="A0A7X5ZJC3"/>
<evidence type="ECO:0000313" key="2">
    <source>
        <dbReference type="EMBL" id="NII07581.1"/>
    </source>
</evidence>
<name>A0A7X5ZJC3_9GAMM</name>
<dbReference type="Proteomes" id="UP000490980">
    <property type="component" value="Unassembled WGS sequence"/>
</dbReference>
<feature type="transmembrane region" description="Helical" evidence="1">
    <location>
        <begin position="81"/>
        <end position="107"/>
    </location>
</feature>
<gene>
    <name evidence="2" type="ORF">HBF25_14445</name>
</gene>
<sequence>MNTRAPRSALASLGKGAFQALQGQLIVLWVLITLVPTLVVTLPLWKTLDGLLAHSVHAPAWARRFDGLMFSDVADALRGNAWISAGFVVGAVLTLLVSPFLTGMVVASGRAGRSLGFGALLQGGATEYGRQLRLMLLALLPYGLFVLAAMGISSVVDDGVDAATLETKARGYQYGGMALTALCFAIVQTVVESARAQFIADVGLRSAFRAMGRGVMLFLRRPLACVLIWMAITAIGAAGSLVIAVWRGHTSAVGTGVVSAFLIVQLGVAIVAWMRSARLLALAGLVATNPAHRRRRTDFAPAL</sequence>
<evidence type="ECO:0000256" key="1">
    <source>
        <dbReference type="SAM" id="Phobius"/>
    </source>
</evidence>
<proteinExistence type="predicted"/>
<keyword evidence="1" id="KW-0812">Transmembrane</keyword>
<protein>
    <recommendedName>
        <fullName evidence="4">DUF4013 domain-containing protein</fullName>
    </recommendedName>
</protein>
<feature type="transmembrane region" description="Helical" evidence="1">
    <location>
        <begin position="25"/>
        <end position="45"/>
    </location>
</feature>
<dbReference type="EMBL" id="JAARLZ010000007">
    <property type="protein sequence ID" value="NII07581.1"/>
    <property type="molecule type" value="Genomic_DNA"/>
</dbReference>
<keyword evidence="1" id="KW-1133">Transmembrane helix</keyword>
<keyword evidence="3" id="KW-1185">Reference proteome</keyword>
<organism evidence="2 3">
    <name type="scientific">Luteibacter anthropi</name>
    <dbReference type="NCBI Taxonomy" id="564369"/>
    <lineage>
        <taxon>Bacteria</taxon>
        <taxon>Pseudomonadati</taxon>
        <taxon>Pseudomonadota</taxon>
        <taxon>Gammaproteobacteria</taxon>
        <taxon>Lysobacterales</taxon>
        <taxon>Rhodanobacteraceae</taxon>
        <taxon>Luteibacter</taxon>
    </lineage>
</organism>
<evidence type="ECO:0008006" key="4">
    <source>
        <dbReference type="Google" id="ProtNLM"/>
    </source>
</evidence>
<dbReference type="RefSeq" id="WP_166949565.1">
    <property type="nucleotide sequence ID" value="NZ_JAARLZ010000007.1"/>
</dbReference>
<keyword evidence="1" id="KW-0472">Membrane</keyword>
<feature type="transmembrane region" description="Helical" evidence="1">
    <location>
        <begin position="134"/>
        <end position="152"/>
    </location>
</feature>
<comment type="caution">
    <text evidence="2">The sequence shown here is derived from an EMBL/GenBank/DDBJ whole genome shotgun (WGS) entry which is preliminary data.</text>
</comment>